<protein>
    <submittedName>
        <fullName evidence="2">Uncharacterized protein</fullName>
    </submittedName>
</protein>
<reference evidence="2 3" key="1">
    <citation type="submission" date="2021-04" db="EMBL/GenBank/DDBJ databases">
        <title>Characterization of the biosynthetic gene cluster of new lipopeptides with antitumor activity in the genome of the marine Streptomyces PHM034.</title>
        <authorList>
            <person name="Ceniceros A."/>
            <person name="Canedo L."/>
            <person name="Mendez C."/>
            <person name="Olano C."/>
            <person name="Schleissner C."/>
            <person name="Cuevas C."/>
            <person name="De La Calle F."/>
            <person name="Salas J.A."/>
        </authorList>
    </citation>
    <scope>NUCLEOTIDE SEQUENCE [LARGE SCALE GENOMIC DNA]</scope>
    <source>
        <strain evidence="2 3">PHM034</strain>
    </source>
</reference>
<name>A0A941F7W6_9ACTN</name>
<sequence>MRVRVTKETTAYWNYAVQTFKEGQELTGDLAELLADNAPAESIEVLEDDRPAQPEPDADAGQGEGGEPPAELDIEGTAKEVLAWVGDDPDRAAEALEAEQAKDSPRSTLVKTLQKIADAEDAE</sequence>
<dbReference type="EMBL" id="JAGTPG010000001">
    <property type="protein sequence ID" value="MBR8638593.1"/>
    <property type="molecule type" value="Genomic_DNA"/>
</dbReference>
<comment type="caution">
    <text evidence="2">The sequence shown here is derived from an EMBL/GenBank/DDBJ whole genome shotgun (WGS) entry which is preliminary data.</text>
</comment>
<evidence type="ECO:0000313" key="2">
    <source>
        <dbReference type="EMBL" id="MBR8638593.1"/>
    </source>
</evidence>
<keyword evidence="3" id="KW-1185">Reference proteome</keyword>
<organism evidence="2 3">
    <name type="scientific">Streptomyces tuirus</name>
    <dbReference type="NCBI Taxonomy" id="68278"/>
    <lineage>
        <taxon>Bacteria</taxon>
        <taxon>Bacillati</taxon>
        <taxon>Actinomycetota</taxon>
        <taxon>Actinomycetes</taxon>
        <taxon>Kitasatosporales</taxon>
        <taxon>Streptomycetaceae</taxon>
        <taxon>Streptomyces</taxon>
    </lineage>
</organism>
<gene>
    <name evidence="2" type="ORF">KEF29_03085</name>
</gene>
<evidence type="ECO:0000313" key="3">
    <source>
        <dbReference type="Proteomes" id="UP000682308"/>
    </source>
</evidence>
<proteinExistence type="predicted"/>
<dbReference type="Proteomes" id="UP000682308">
    <property type="component" value="Unassembled WGS sequence"/>
</dbReference>
<evidence type="ECO:0000256" key="1">
    <source>
        <dbReference type="SAM" id="MobiDB-lite"/>
    </source>
</evidence>
<feature type="region of interest" description="Disordered" evidence="1">
    <location>
        <begin position="39"/>
        <end position="76"/>
    </location>
</feature>
<accession>A0A941F7W6</accession>
<dbReference type="AlphaFoldDB" id="A0A941F7W6"/>